<sequence length="190" mass="22102">MSTKFNIMIEIRKGELTQTGMKGIFENNENDEVKDIWSLTLRGDCYIVVVETPEEYTVLQPMNIGLEMIPRKNDLYADFYGLFWCSERVLIFNSFQELEGFKLVVDGPDADGIYELIDQTIELMELGIAEQLLADITDIEEMQNDKMYREISKVCKRLNISRNVAFATMKAFMLSHYLNDLNELRNSRLN</sequence>
<accession>A0A916NU71</accession>
<dbReference type="KEGG" id="ptan:CRYO30217_03478"/>
<evidence type="ECO:0000313" key="2">
    <source>
        <dbReference type="Proteomes" id="UP000683507"/>
    </source>
</evidence>
<protein>
    <submittedName>
        <fullName evidence="1">Uncharacterized protein</fullName>
    </submittedName>
</protein>
<proteinExistence type="predicted"/>
<dbReference type="AlphaFoldDB" id="A0A916NU71"/>
<name>A0A916NU71_9FLAO</name>
<organism evidence="1 2">
    <name type="scientific">Parvicella tangerina</name>
    <dbReference type="NCBI Taxonomy" id="2829795"/>
    <lineage>
        <taxon>Bacteria</taxon>
        <taxon>Pseudomonadati</taxon>
        <taxon>Bacteroidota</taxon>
        <taxon>Flavobacteriia</taxon>
        <taxon>Flavobacteriales</taxon>
        <taxon>Parvicellaceae</taxon>
        <taxon>Parvicella</taxon>
    </lineage>
</organism>
<evidence type="ECO:0000313" key="1">
    <source>
        <dbReference type="EMBL" id="CAG5087420.1"/>
    </source>
</evidence>
<keyword evidence="2" id="KW-1185">Reference proteome</keyword>
<dbReference type="Proteomes" id="UP000683507">
    <property type="component" value="Chromosome"/>
</dbReference>
<dbReference type="EMBL" id="OU015584">
    <property type="protein sequence ID" value="CAG5087420.1"/>
    <property type="molecule type" value="Genomic_DNA"/>
</dbReference>
<reference evidence="1" key="1">
    <citation type="submission" date="2021-04" db="EMBL/GenBank/DDBJ databases">
        <authorList>
            <person name="Rodrigo-Torres L."/>
            <person name="Arahal R. D."/>
            <person name="Lucena T."/>
        </authorList>
    </citation>
    <scope>NUCLEOTIDE SEQUENCE</scope>
    <source>
        <strain evidence="1">AS29M-1</strain>
    </source>
</reference>
<gene>
    <name evidence="1" type="ORF">CRYO30217_03478</name>
</gene>